<reference evidence="9" key="1">
    <citation type="submission" date="2021-01" db="EMBL/GenBank/DDBJ databases">
        <authorList>
            <person name="Kaushik A."/>
        </authorList>
    </citation>
    <scope>NUCLEOTIDE SEQUENCE</scope>
    <source>
        <strain evidence="9">AG6-10EEA</strain>
    </source>
</reference>
<dbReference type="Gene3D" id="3.40.50.720">
    <property type="entry name" value="NAD(P)-binding Rossmann-like Domain"/>
    <property type="match status" value="1"/>
</dbReference>
<dbReference type="EC" id="1.1.1.1" evidence="3"/>
<sequence length="344" mass="36464">TQKAAVYGEWGKPVKLVERPVVRESELKPGQVLVKIMYSGVCHSDLHMARADWPIMPPPPLVGGHQATGFVVAIALGTQTPIKIGQAVGLKWISSGCLACEPCARVLNTALMIKQETGLAIDGTFQQYAVSYAAHVTPIPESVPLHLAAPILCAGSVKQADTLPGDTMVILGAGRLAIQYAVNGFGLRVIAIDTGDSKRELCLKLGAEAFIDFKTSTNLVEDVKRAADEVGVHAAIVASGSAAAYNQAVQYLRPGGILVVVGLPSGGKLEIDILESVLRNITIKTSYVGTREDARQALDMVARGRVQTTCCVEPLARLPEVFKEMEAGKLAGRVVLDMVDVSFG</sequence>
<keyword evidence="6" id="KW-0560">Oxidoreductase</keyword>
<dbReference type="Pfam" id="PF08240">
    <property type="entry name" value="ADH_N"/>
    <property type="match status" value="1"/>
</dbReference>
<dbReference type="SUPFAM" id="SSF51735">
    <property type="entry name" value="NAD(P)-binding Rossmann-fold domains"/>
    <property type="match status" value="1"/>
</dbReference>
<protein>
    <recommendedName>
        <fullName evidence="3">alcohol dehydrogenase</fullName>
        <ecNumber evidence="3">1.1.1.1</ecNumber>
    </recommendedName>
</protein>
<dbReference type="CDD" id="cd08297">
    <property type="entry name" value="CAD3"/>
    <property type="match status" value="1"/>
</dbReference>
<comment type="cofactor">
    <cofactor evidence="1">
        <name>Zn(2+)</name>
        <dbReference type="ChEBI" id="CHEBI:29105"/>
    </cofactor>
</comment>
<evidence type="ECO:0000256" key="3">
    <source>
        <dbReference type="ARBA" id="ARBA00013190"/>
    </source>
</evidence>
<dbReference type="SMART" id="SM00829">
    <property type="entry name" value="PKS_ER"/>
    <property type="match status" value="1"/>
</dbReference>
<dbReference type="InterPro" id="IPR013154">
    <property type="entry name" value="ADH-like_N"/>
</dbReference>
<dbReference type="InterPro" id="IPR013149">
    <property type="entry name" value="ADH-like_C"/>
</dbReference>
<dbReference type="InterPro" id="IPR011032">
    <property type="entry name" value="GroES-like_sf"/>
</dbReference>
<evidence type="ECO:0000256" key="4">
    <source>
        <dbReference type="ARBA" id="ARBA00022723"/>
    </source>
</evidence>
<dbReference type="InterPro" id="IPR020843">
    <property type="entry name" value="ER"/>
</dbReference>
<keyword evidence="4" id="KW-0479">Metal-binding</keyword>
<dbReference type="GO" id="GO:0004022">
    <property type="term" value="F:alcohol dehydrogenase (NAD+) activity"/>
    <property type="evidence" value="ECO:0007669"/>
    <property type="project" value="UniProtKB-EC"/>
</dbReference>
<dbReference type="FunFam" id="3.40.50.720:FF:000039">
    <property type="entry name" value="Alcohol dehydrogenase AdhP"/>
    <property type="match status" value="1"/>
</dbReference>
<comment type="caution">
    <text evidence="9">The sequence shown here is derived from an EMBL/GenBank/DDBJ whole genome shotgun (WGS) entry which is preliminary data.</text>
</comment>
<dbReference type="Gene3D" id="3.90.180.10">
    <property type="entry name" value="Medium-chain alcohol dehydrogenases, catalytic domain"/>
    <property type="match status" value="1"/>
</dbReference>
<dbReference type="PANTHER" id="PTHR42940:SF3">
    <property type="entry name" value="ALCOHOL DEHYDROGENASE 1-RELATED"/>
    <property type="match status" value="1"/>
</dbReference>
<feature type="non-terminal residue" evidence="9">
    <location>
        <position position="1"/>
    </location>
</feature>
<evidence type="ECO:0000256" key="7">
    <source>
        <dbReference type="ARBA" id="ARBA00023027"/>
    </source>
</evidence>
<keyword evidence="5" id="KW-0862">Zinc</keyword>
<dbReference type="GO" id="GO:0046872">
    <property type="term" value="F:metal ion binding"/>
    <property type="evidence" value="ECO:0007669"/>
    <property type="project" value="UniProtKB-KW"/>
</dbReference>
<dbReference type="Proteomes" id="UP000663853">
    <property type="component" value="Unassembled WGS sequence"/>
</dbReference>
<dbReference type="AlphaFoldDB" id="A0A8H3DJF7"/>
<dbReference type="GO" id="GO:0005737">
    <property type="term" value="C:cytoplasm"/>
    <property type="evidence" value="ECO:0007669"/>
    <property type="project" value="TreeGrafter"/>
</dbReference>
<evidence type="ECO:0000313" key="10">
    <source>
        <dbReference type="Proteomes" id="UP000663853"/>
    </source>
</evidence>
<accession>A0A8H3DJF7</accession>
<name>A0A8H3DJF7_9AGAM</name>
<feature type="domain" description="Enoyl reductase (ER)" evidence="8">
    <location>
        <begin position="15"/>
        <end position="336"/>
    </location>
</feature>
<evidence type="ECO:0000256" key="5">
    <source>
        <dbReference type="ARBA" id="ARBA00022833"/>
    </source>
</evidence>
<dbReference type="SUPFAM" id="SSF50129">
    <property type="entry name" value="GroES-like"/>
    <property type="match status" value="1"/>
</dbReference>
<proteinExistence type="inferred from homology"/>
<evidence type="ECO:0000313" key="9">
    <source>
        <dbReference type="EMBL" id="CAE6526395.1"/>
    </source>
</evidence>
<dbReference type="InterPro" id="IPR036291">
    <property type="entry name" value="NAD(P)-bd_dom_sf"/>
</dbReference>
<gene>
    <name evidence="9" type="ORF">RDB_LOCUS160150</name>
</gene>
<comment type="similarity">
    <text evidence="2">Belongs to the zinc-containing alcohol dehydrogenase family.</text>
</comment>
<dbReference type="EMBL" id="CAJMXA010003911">
    <property type="protein sequence ID" value="CAE6526395.1"/>
    <property type="molecule type" value="Genomic_DNA"/>
</dbReference>
<evidence type="ECO:0000256" key="6">
    <source>
        <dbReference type="ARBA" id="ARBA00023002"/>
    </source>
</evidence>
<dbReference type="Pfam" id="PF00107">
    <property type="entry name" value="ADH_zinc_N"/>
    <property type="match status" value="1"/>
</dbReference>
<dbReference type="PANTHER" id="PTHR42940">
    <property type="entry name" value="ALCOHOL DEHYDROGENASE 1-RELATED"/>
    <property type="match status" value="1"/>
</dbReference>
<evidence type="ECO:0000256" key="1">
    <source>
        <dbReference type="ARBA" id="ARBA00001947"/>
    </source>
</evidence>
<evidence type="ECO:0000256" key="2">
    <source>
        <dbReference type="ARBA" id="ARBA00008072"/>
    </source>
</evidence>
<keyword evidence="7" id="KW-0520">NAD</keyword>
<evidence type="ECO:0000259" key="8">
    <source>
        <dbReference type="SMART" id="SM00829"/>
    </source>
</evidence>
<organism evidence="9 10">
    <name type="scientific">Rhizoctonia solani</name>
    <dbReference type="NCBI Taxonomy" id="456999"/>
    <lineage>
        <taxon>Eukaryota</taxon>
        <taxon>Fungi</taxon>
        <taxon>Dikarya</taxon>
        <taxon>Basidiomycota</taxon>
        <taxon>Agaricomycotina</taxon>
        <taxon>Agaricomycetes</taxon>
        <taxon>Cantharellales</taxon>
        <taxon>Ceratobasidiaceae</taxon>
        <taxon>Rhizoctonia</taxon>
    </lineage>
</organism>